<dbReference type="Proteomes" id="UP000283634">
    <property type="component" value="Unassembled WGS sequence"/>
</dbReference>
<evidence type="ECO:0000313" key="3">
    <source>
        <dbReference type="Proteomes" id="UP000283634"/>
    </source>
</evidence>
<name>A0A3R7M7B1_TRYRA</name>
<keyword evidence="1" id="KW-0175">Coiled coil</keyword>
<protein>
    <submittedName>
        <fullName evidence="2">Uncharacterized protein</fullName>
    </submittedName>
</protein>
<reference evidence="2 3" key="1">
    <citation type="journal article" date="2018" name="BMC Genomics">
        <title>Genomic comparison of Trypanosoma conorhini and Trypanosoma rangeli to Trypanosoma cruzi strains of high and low virulence.</title>
        <authorList>
            <person name="Bradwell K.R."/>
            <person name="Koparde V.N."/>
            <person name="Matveyev A.V."/>
            <person name="Serrano M.G."/>
            <person name="Alves J.M."/>
            <person name="Parikh H."/>
            <person name="Huang B."/>
            <person name="Lee V."/>
            <person name="Espinosa-Alvarez O."/>
            <person name="Ortiz P.A."/>
            <person name="Costa-Martins A.G."/>
            <person name="Teixeira M.M."/>
            <person name="Buck G.A."/>
        </authorList>
    </citation>
    <scope>NUCLEOTIDE SEQUENCE [LARGE SCALE GENOMIC DNA]</scope>
    <source>
        <strain evidence="2 3">AM80</strain>
    </source>
</reference>
<dbReference type="SUPFAM" id="SSF57997">
    <property type="entry name" value="Tropomyosin"/>
    <property type="match status" value="1"/>
</dbReference>
<dbReference type="RefSeq" id="XP_029235961.1">
    <property type="nucleotide sequence ID" value="XM_029384201.1"/>
</dbReference>
<feature type="coiled-coil region" evidence="1">
    <location>
        <begin position="166"/>
        <end position="207"/>
    </location>
</feature>
<feature type="coiled-coil region" evidence="1">
    <location>
        <begin position="325"/>
        <end position="391"/>
    </location>
</feature>
<dbReference type="OMA" id="DMEHINK"/>
<dbReference type="OrthoDB" id="249697at2759"/>
<feature type="coiled-coil region" evidence="1">
    <location>
        <begin position="96"/>
        <end position="123"/>
    </location>
</feature>
<evidence type="ECO:0000256" key="1">
    <source>
        <dbReference type="SAM" id="Coils"/>
    </source>
</evidence>
<comment type="caution">
    <text evidence="2">The sequence shown here is derived from an EMBL/GenBank/DDBJ whole genome shotgun (WGS) entry which is preliminary data.</text>
</comment>
<dbReference type="AlphaFoldDB" id="A0A3R7M7B1"/>
<evidence type="ECO:0000313" key="2">
    <source>
        <dbReference type="EMBL" id="RNF00783.1"/>
    </source>
</evidence>
<sequence>MHEDYAAPLLTRGDFEAIKHDPLLILEWGTKAVVSLQKGEAALKAQLEAIQSQLQDASKDVKFDSQRYKEVMDATAELERDHRMLSMRCSDTESGNKRLARVVDEMRQEKEAMREELRTLGGSLGLLDRQHADTVAAVAVMEKAGPEEEAKGKGLQEAIARKIESLDILTNEIVSCTNNVTSLQRKVEKLECERLVLEAETLALEQTTSQQERTINYLQYESAKLNDTFNARASELVEAKKQTAAMLLELQLQVTRAEEEMARLHNAVANETSLTGRQNIWQAKELHAKTEDLLTAHQELAKERGKMRTEQALMQEKLYRLKNNVLVVEKQNQVLNGTLQQLEEEDELLRANYNERKNEALEEMNKQLAIAQQLSAELEEARENLYLLNSKVCMTCRLSIFPSELPSPFPRKGEEAQKERDVM</sequence>
<dbReference type="VEuPathDB" id="TriTrypDB:TRSC58_02435"/>
<organism evidence="2 3">
    <name type="scientific">Trypanosoma rangeli</name>
    <dbReference type="NCBI Taxonomy" id="5698"/>
    <lineage>
        <taxon>Eukaryota</taxon>
        <taxon>Discoba</taxon>
        <taxon>Euglenozoa</taxon>
        <taxon>Kinetoplastea</taxon>
        <taxon>Metakinetoplastina</taxon>
        <taxon>Trypanosomatida</taxon>
        <taxon>Trypanosomatidae</taxon>
        <taxon>Trypanosoma</taxon>
        <taxon>Herpetosoma</taxon>
    </lineage>
</organism>
<dbReference type="GeneID" id="40331341"/>
<gene>
    <name evidence="2" type="ORF">TraAM80_07408</name>
</gene>
<feature type="coiled-coil region" evidence="1">
    <location>
        <begin position="240"/>
        <end position="274"/>
    </location>
</feature>
<accession>A0A3R7M7B1</accession>
<keyword evidence="3" id="KW-1185">Reference proteome</keyword>
<proteinExistence type="predicted"/>
<dbReference type="EMBL" id="MKGL01000307">
    <property type="protein sequence ID" value="RNF00783.1"/>
    <property type="molecule type" value="Genomic_DNA"/>
</dbReference>